<dbReference type="InterPro" id="IPR000792">
    <property type="entry name" value="Tscrpt_reg_LuxR_C"/>
</dbReference>
<keyword evidence="7" id="KW-1185">Reference proteome</keyword>
<dbReference type="InterPro" id="IPR016032">
    <property type="entry name" value="Sig_transdc_resp-reg_C-effctor"/>
</dbReference>
<dbReference type="CDD" id="cd17535">
    <property type="entry name" value="REC_NarL-like"/>
    <property type="match status" value="1"/>
</dbReference>
<comment type="caution">
    <text evidence="3">Lacks conserved residue(s) required for the propagation of feature annotation.</text>
</comment>
<dbReference type="InterPro" id="IPR001789">
    <property type="entry name" value="Sig_transdc_resp-reg_receiver"/>
</dbReference>
<dbReference type="PRINTS" id="PR00038">
    <property type="entry name" value="HTHLUXR"/>
</dbReference>
<reference evidence="6 7" key="1">
    <citation type="submission" date="2018-03" db="EMBL/GenBank/DDBJ databases">
        <title>Mesoflavibacter sp. HG37 and Mesoflavibacter sp. HG96 sp.nov., two marine bacteria isolated from seawater of Western Pacific Ocean.</title>
        <authorList>
            <person name="Cheng H."/>
            <person name="Wu Y.-H."/>
            <person name="Guo L.-L."/>
            <person name="Xu X.-W."/>
        </authorList>
    </citation>
    <scope>NUCLEOTIDE SEQUENCE [LARGE SCALE GENOMIC DNA]</scope>
    <source>
        <strain evidence="6 7">KCTC 32269</strain>
    </source>
</reference>
<dbReference type="SMART" id="SM00448">
    <property type="entry name" value="REC"/>
    <property type="match status" value="1"/>
</dbReference>
<dbReference type="PANTHER" id="PTHR43214:SF17">
    <property type="entry name" value="TRANSCRIPTIONAL REGULATORY PROTEIN RCSB"/>
    <property type="match status" value="1"/>
</dbReference>
<dbReference type="AlphaFoldDB" id="A0A2T1NEF0"/>
<dbReference type="PROSITE" id="PS00622">
    <property type="entry name" value="HTH_LUXR_1"/>
    <property type="match status" value="1"/>
</dbReference>
<evidence type="ECO:0000313" key="7">
    <source>
        <dbReference type="Proteomes" id="UP000238426"/>
    </source>
</evidence>
<dbReference type="SUPFAM" id="SSF52172">
    <property type="entry name" value="CheY-like"/>
    <property type="match status" value="1"/>
</dbReference>
<dbReference type="GO" id="GO:0003677">
    <property type="term" value="F:DNA binding"/>
    <property type="evidence" value="ECO:0007669"/>
    <property type="project" value="UniProtKB-KW"/>
</dbReference>
<protein>
    <submittedName>
        <fullName evidence="6">DNA-binding response regulator</fullName>
    </submittedName>
</protein>
<dbReference type="OrthoDB" id="1013073at2"/>
<evidence type="ECO:0000256" key="3">
    <source>
        <dbReference type="PROSITE-ProRule" id="PRU00169"/>
    </source>
</evidence>
<dbReference type="EMBL" id="PXOQ01000007">
    <property type="protein sequence ID" value="PSG90800.1"/>
    <property type="molecule type" value="Genomic_DNA"/>
</dbReference>
<dbReference type="PROSITE" id="PS50043">
    <property type="entry name" value="HTH_LUXR_2"/>
    <property type="match status" value="1"/>
</dbReference>
<feature type="domain" description="Response regulatory" evidence="5">
    <location>
        <begin position="3"/>
        <end position="119"/>
    </location>
</feature>
<name>A0A2T1NEF0_9FLAO</name>
<evidence type="ECO:0000259" key="4">
    <source>
        <dbReference type="PROSITE" id="PS50043"/>
    </source>
</evidence>
<gene>
    <name evidence="6" type="ORF">C7H52_05875</name>
</gene>
<evidence type="ECO:0000259" key="5">
    <source>
        <dbReference type="PROSITE" id="PS50110"/>
    </source>
</evidence>
<evidence type="ECO:0000256" key="1">
    <source>
        <dbReference type="ARBA" id="ARBA00022553"/>
    </source>
</evidence>
<dbReference type="Pfam" id="PF00196">
    <property type="entry name" value="GerE"/>
    <property type="match status" value="1"/>
</dbReference>
<dbReference type="PANTHER" id="PTHR43214">
    <property type="entry name" value="TWO-COMPONENT RESPONSE REGULATOR"/>
    <property type="match status" value="1"/>
</dbReference>
<sequence length="207" mass="23385">MIKVLVIDKHPVIFSGLDAYFKNSRNIKIVGHTTDEININSYLETHQVDIILTEIELNQLNGITLIKRIKKNFPELKLIVFTSQAEHVYGSSIIKAGASGFVSKKQALSELDQAILNVFNNAIYISESLAKQLTIRPKKTSVSNDFKKLSSRELEVLNLISNGKRNIDIAKELALNEKTVSTYKTRLMKKLNVSNLVELIKKAKQEF</sequence>
<dbReference type="Proteomes" id="UP000238426">
    <property type="component" value="Unassembled WGS sequence"/>
</dbReference>
<dbReference type="SMART" id="SM00421">
    <property type="entry name" value="HTH_LUXR"/>
    <property type="match status" value="1"/>
</dbReference>
<dbReference type="Gene3D" id="3.40.50.2300">
    <property type="match status" value="1"/>
</dbReference>
<proteinExistence type="predicted"/>
<organism evidence="6 7">
    <name type="scientific">Aurantibacter aestuarii</name>
    <dbReference type="NCBI Taxonomy" id="1266046"/>
    <lineage>
        <taxon>Bacteria</taxon>
        <taxon>Pseudomonadati</taxon>
        <taxon>Bacteroidota</taxon>
        <taxon>Flavobacteriia</taxon>
        <taxon>Flavobacteriales</taxon>
        <taxon>Flavobacteriaceae</taxon>
        <taxon>Aurantibacter</taxon>
    </lineage>
</organism>
<evidence type="ECO:0000313" key="6">
    <source>
        <dbReference type="EMBL" id="PSG90800.1"/>
    </source>
</evidence>
<dbReference type="PROSITE" id="PS50110">
    <property type="entry name" value="RESPONSE_REGULATORY"/>
    <property type="match status" value="1"/>
</dbReference>
<dbReference type="Pfam" id="PF00072">
    <property type="entry name" value="Response_reg"/>
    <property type="match status" value="1"/>
</dbReference>
<dbReference type="InterPro" id="IPR039420">
    <property type="entry name" value="WalR-like"/>
</dbReference>
<comment type="caution">
    <text evidence="6">The sequence shown here is derived from an EMBL/GenBank/DDBJ whole genome shotgun (WGS) entry which is preliminary data.</text>
</comment>
<dbReference type="SUPFAM" id="SSF46894">
    <property type="entry name" value="C-terminal effector domain of the bipartite response regulators"/>
    <property type="match status" value="1"/>
</dbReference>
<evidence type="ECO:0000256" key="2">
    <source>
        <dbReference type="ARBA" id="ARBA00023125"/>
    </source>
</evidence>
<dbReference type="RefSeq" id="WP_106462941.1">
    <property type="nucleotide sequence ID" value="NZ_PXOQ01000007.1"/>
</dbReference>
<keyword evidence="2 6" id="KW-0238">DNA-binding</keyword>
<feature type="domain" description="HTH luxR-type" evidence="4">
    <location>
        <begin position="142"/>
        <end position="207"/>
    </location>
</feature>
<dbReference type="InterPro" id="IPR058245">
    <property type="entry name" value="NreC/VraR/RcsB-like_REC"/>
</dbReference>
<accession>A0A2T1NEF0</accession>
<dbReference type="GO" id="GO:0006355">
    <property type="term" value="P:regulation of DNA-templated transcription"/>
    <property type="evidence" value="ECO:0007669"/>
    <property type="project" value="InterPro"/>
</dbReference>
<keyword evidence="1" id="KW-0597">Phosphoprotein</keyword>
<dbReference type="GO" id="GO:0000160">
    <property type="term" value="P:phosphorelay signal transduction system"/>
    <property type="evidence" value="ECO:0007669"/>
    <property type="project" value="InterPro"/>
</dbReference>
<dbReference type="InterPro" id="IPR011006">
    <property type="entry name" value="CheY-like_superfamily"/>
</dbReference>
<dbReference type="CDD" id="cd06170">
    <property type="entry name" value="LuxR_C_like"/>
    <property type="match status" value="1"/>
</dbReference>